<proteinExistence type="inferred from homology"/>
<dbReference type="Gene3D" id="3.90.226.10">
    <property type="entry name" value="2-enoyl-CoA Hydratase, Chain A, domain 1"/>
    <property type="match status" value="1"/>
</dbReference>
<dbReference type="InterPro" id="IPR029045">
    <property type="entry name" value="ClpP/crotonase-like_dom_sf"/>
</dbReference>
<evidence type="ECO:0000256" key="4">
    <source>
        <dbReference type="ARBA" id="ARBA00022670"/>
    </source>
</evidence>
<gene>
    <name evidence="11" type="ORF">ACFSTG_02390</name>
</gene>
<dbReference type="SUPFAM" id="SSF52096">
    <property type="entry name" value="ClpP/crotonase"/>
    <property type="match status" value="1"/>
</dbReference>
<dbReference type="SUPFAM" id="SSF50156">
    <property type="entry name" value="PDZ domain-like"/>
    <property type="match status" value="1"/>
</dbReference>
<evidence type="ECO:0000256" key="1">
    <source>
        <dbReference type="ARBA" id="ARBA00004496"/>
    </source>
</evidence>
<dbReference type="InterPro" id="IPR011042">
    <property type="entry name" value="6-blade_b-propeller_TolB-like"/>
</dbReference>
<dbReference type="InterPro" id="IPR001478">
    <property type="entry name" value="PDZ"/>
</dbReference>
<feature type="chain" id="PRO_5045498021" description="Tricorn protease homolog" evidence="9">
    <location>
        <begin position="20"/>
        <end position="1083"/>
    </location>
</feature>
<dbReference type="InterPro" id="IPR005151">
    <property type="entry name" value="Tail-specific_protease"/>
</dbReference>
<dbReference type="InterPro" id="IPR011044">
    <property type="entry name" value="Quino_amine_DH_bsu"/>
</dbReference>
<evidence type="ECO:0000256" key="7">
    <source>
        <dbReference type="PIRNR" id="PIRNR036421"/>
    </source>
</evidence>
<dbReference type="Gene3D" id="2.30.42.10">
    <property type="match status" value="1"/>
</dbReference>
<dbReference type="PROSITE" id="PS50106">
    <property type="entry name" value="PDZ"/>
    <property type="match status" value="1"/>
</dbReference>
<dbReference type="Gene3D" id="2.120.10.30">
    <property type="entry name" value="TolB, C-terminal domain"/>
    <property type="match status" value="1"/>
</dbReference>
<dbReference type="InterPro" id="IPR028204">
    <property type="entry name" value="Tricorn_C1"/>
</dbReference>
<evidence type="ECO:0000256" key="5">
    <source>
        <dbReference type="ARBA" id="ARBA00022801"/>
    </source>
</evidence>
<dbReference type="PANTHER" id="PTHR43253:SF1">
    <property type="entry name" value="TRICORN PROTEASE HOMOLOG 2-RELATED"/>
    <property type="match status" value="1"/>
</dbReference>
<dbReference type="Pfam" id="PF14684">
    <property type="entry name" value="Tricorn_C1"/>
    <property type="match status" value="1"/>
</dbReference>
<comment type="caution">
    <text evidence="11">The sequence shown here is derived from an EMBL/GenBank/DDBJ whole genome shotgun (WGS) entry which is preliminary data.</text>
</comment>
<keyword evidence="5 7" id="KW-0378">Hydrolase</keyword>
<evidence type="ECO:0000256" key="3">
    <source>
        <dbReference type="ARBA" id="ARBA00022490"/>
    </source>
</evidence>
<dbReference type="InterPro" id="IPR012393">
    <property type="entry name" value="Tricorn_protease"/>
</dbReference>
<dbReference type="SMART" id="SM00228">
    <property type="entry name" value="PDZ"/>
    <property type="match status" value="1"/>
</dbReference>
<evidence type="ECO:0000256" key="6">
    <source>
        <dbReference type="ARBA" id="ARBA00022825"/>
    </source>
</evidence>
<comment type="subcellular location">
    <subcellularLocation>
        <location evidence="1 7">Cytoplasm</location>
    </subcellularLocation>
</comment>
<dbReference type="CDD" id="cd07562">
    <property type="entry name" value="Peptidase_S41_TRI"/>
    <property type="match status" value="1"/>
</dbReference>
<organism evidence="11 12">
    <name type="scientific">Salinimicrobium flavum</name>
    <dbReference type="NCBI Taxonomy" id="1737065"/>
    <lineage>
        <taxon>Bacteria</taxon>
        <taxon>Pseudomonadati</taxon>
        <taxon>Bacteroidota</taxon>
        <taxon>Flavobacteriia</taxon>
        <taxon>Flavobacteriales</taxon>
        <taxon>Flavobacteriaceae</taxon>
        <taxon>Salinimicrobium</taxon>
    </lineage>
</organism>
<evidence type="ECO:0000313" key="12">
    <source>
        <dbReference type="Proteomes" id="UP001597468"/>
    </source>
</evidence>
<comment type="function">
    <text evidence="7">Degrades oligopeptides.</text>
</comment>
<feature type="region of interest" description="Disordered" evidence="8">
    <location>
        <begin position="568"/>
        <end position="595"/>
    </location>
</feature>
<feature type="signal peptide" evidence="9">
    <location>
        <begin position="1"/>
        <end position="19"/>
    </location>
</feature>
<dbReference type="Gene3D" id="2.120.10.60">
    <property type="entry name" value="Tricorn protease N-terminal domain"/>
    <property type="match status" value="1"/>
</dbReference>
<dbReference type="EMBL" id="JBHULT010000005">
    <property type="protein sequence ID" value="MFD2516730.1"/>
    <property type="molecule type" value="Genomic_DNA"/>
</dbReference>
<keyword evidence="3 7" id="KW-0963">Cytoplasm</keyword>
<dbReference type="Pfam" id="PF26549">
    <property type="entry name" value="Tricorn_N"/>
    <property type="match status" value="1"/>
</dbReference>
<dbReference type="SMART" id="SM00245">
    <property type="entry name" value="TSPc"/>
    <property type="match status" value="1"/>
</dbReference>
<evidence type="ECO:0000259" key="10">
    <source>
        <dbReference type="PROSITE" id="PS50106"/>
    </source>
</evidence>
<reference evidence="12" key="1">
    <citation type="journal article" date="2019" name="Int. J. Syst. Evol. Microbiol.">
        <title>The Global Catalogue of Microorganisms (GCM) 10K type strain sequencing project: providing services to taxonomists for standard genome sequencing and annotation.</title>
        <authorList>
            <consortium name="The Broad Institute Genomics Platform"/>
            <consortium name="The Broad Institute Genome Sequencing Center for Infectious Disease"/>
            <person name="Wu L."/>
            <person name="Ma J."/>
        </authorList>
    </citation>
    <scope>NUCLEOTIDE SEQUENCE [LARGE SCALE GENOMIC DNA]</scope>
    <source>
        <strain evidence="12">KCTC 42585</strain>
    </source>
</reference>
<dbReference type="Pfam" id="PF00595">
    <property type="entry name" value="PDZ"/>
    <property type="match status" value="1"/>
</dbReference>
<dbReference type="Pfam" id="PF07676">
    <property type="entry name" value="PD40"/>
    <property type="match status" value="2"/>
</dbReference>
<name>A0ABW5IVN9_9FLAO</name>
<keyword evidence="6 7" id="KW-0720">Serine protease</keyword>
<evidence type="ECO:0000256" key="8">
    <source>
        <dbReference type="SAM" id="MobiDB-lite"/>
    </source>
</evidence>
<dbReference type="SUPFAM" id="SSF50969">
    <property type="entry name" value="YVTN repeat-like/Quinoprotein amine dehydrogenase"/>
    <property type="match status" value="1"/>
</dbReference>
<evidence type="ECO:0000313" key="11">
    <source>
        <dbReference type="EMBL" id="MFD2516730.1"/>
    </source>
</evidence>
<dbReference type="Gene3D" id="3.30.750.44">
    <property type="match status" value="1"/>
</dbReference>
<sequence>MKRFFLAILIAMFSASISAQEAAHWLRSPSISPDGKTIIFSYMGNLYRVAQQGGTAIPITTGDAYDGWPVWSNDGRTIAFASDRNGNFDVYTMPATGGAPVRLTFNSTDDLPYDFTADDKKVLFGSGRNAPAESVRFPSPGLFSNLYTIPVKGGRPILLTAAGADDANFSKDGSKLVFEDRKGYEDALRKHHTSSVTRDIWLYDINNNTYKQLSNFEGENREPVFSSDASAVYYLNEKSGTQNLYKMPLSGENEEQLTQFKDFPVRHLTISDDNQLAFSWKGDIYTLSPGATAQKVEVKVMSDSGYEAVKNMEINSVTEFAVSPNNKEIAFVNRGEVFVTGVDDSRTKRVTNTPEQERMISWSKDGKTLLFSGERDGSWNVYKVTLTRPEEEYFYASTVLNSEPVIATEAEEFQPEYSPDGKKIAFIEERNILKVLDLDSKKKTTIFPEGRNYSYSDGDWSYEWSPDSRWLLVDDQKGYFFNNNVALIKADGSGEIFHPVNSGFGESNAKWAMEGKMMTYESSKEGRKSLALQGSREVDIYGVFFDQEAYDKYKLSKEEFELLTAKEKKEKEEQEEKEKEEEEARKSKKKKEKVDDKKPLTLNLENLEYRKEKLTINSSSISDYVLNKDGSKVYYLASFEKGYDLWVTEPRTRETKILAKMGGSPGGVEISEDDKTLFLSNEGKLVKVDAESGEVTNIAIAGDMLVDAEGERKYMFDHMWRQVKKKFYDPGLHGVDWEMYKEEYSKFLPYINNNYDYQQLLSEMLGELNASHTGGRYRPENNGLKSAALGLLYDEKYSGEGIKISEVLAGGPLDKANSKVKAGDIIIKINGKEIGANENWNKYLLGLEKKNTLLTFKRGNTTFDEKVQPFSTGEESQLMYRRWVNRMEKMVNSLSGGELGYLHIRGMNDSSFRDVYENALGRNIGKKGLVVDTRFNGGGWLHDDLNTFLSGQEYLKFAPQGNVVKGGEPMARWTKPSIVVMGEGNYSDAFIFPYIYKQNKLGKLVGMPVPGTGTAVWWERQIDPTIVFGIPMVATIGAEGRPTENLQLEPDIMVPLPYNDFLNGKDPQIETAVKELEKELSQE</sequence>
<dbReference type="Pfam" id="PF03572">
    <property type="entry name" value="Peptidase_S41"/>
    <property type="match status" value="1"/>
</dbReference>
<keyword evidence="12" id="KW-1185">Reference proteome</keyword>
<protein>
    <recommendedName>
        <fullName evidence="7">Tricorn protease homolog</fullName>
        <ecNumber evidence="7">3.4.21.-</ecNumber>
    </recommendedName>
</protein>
<dbReference type="PIRSF" id="PIRSF036421">
    <property type="entry name" value="Tricorn_protease"/>
    <property type="match status" value="1"/>
</dbReference>
<keyword evidence="4 7" id="KW-0645">Protease</keyword>
<dbReference type="SUPFAM" id="SSF82171">
    <property type="entry name" value="DPP6 N-terminal domain-like"/>
    <property type="match status" value="1"/>
</dbReference>
<dbReference type="InterPro" id="IPR036034">
    <property type="entry name" value="PDZ_sf"/>
</dbReference>
<accession>A0ABW5IVN9</accession>
<dbReference type="EC" id="3.4.21.-" evidence="7"/>
<dbReference type="SUPFAM" id="SSF69304">
    <property type="entry name" value="Tricorn protease N-terminal domain"/>
    <property type="match status" value="1"/>
</dbReference>
<dbReference type="InterPro" id="IPR011659">
    <property type="entry name" value="WD40"/>
</dbReference>
<dbReference type="RefSeq" id="WP_380748090.1">
    <property type="nucleotide sequence ID" value="NZ_JBHULT010000005.1"/>
</dbReference>
<feature type="compositionally biased region" description="Basic and acidic residues" evidence="8">
    <location>
        <begin position="568"/>
        <end position="585"/>
    </location>
</feature>
<dbReference type="PANTHER" id="PTHR43253">
    <property type="entry name" value="TRICORN PROTEASE HOMOLOG 2-RELATED"/>
    <property type="match status" value="1"/>
</dbReference>
<comment type="similarity">
    <text evidence="2 7">Belongs to the peptidase S41B family.</text>
</comment>
<feature type="domain" description="PDZ" evidence="10">
    <location>
        <begin position="780"/>
        <end position="834"/>
    </location>
</feature>
<dbReference type="Proteomes" id="UP001597468">
    <property type="component" value="Unassembled WGS sequence"/>
</dbReference>
<evidence type="ECO:0000256" key="2">
    <source>
        <dbReference type="ARBA" id="ARBA00008524"/>
    </source>
</evidence>
<evidence type="ECO:0000256" key="9">
    <source>
        <dbReference type="SAM" id="SignalP"/>
    </source>
</evidence>
<keyword evidence="9" id="KW-0732">Signal</keyword>